<comment type="similarity">
    <text evidence="4">Belongs to the IspD/TarI cytidylyltransferase family. IspD subfamily.</text>
</comment>
<evidence type="ECO:0000313" key="6">
    <source>
        <dbReference type="Proteomes" id="UP000611762"/>
    </source>
</evidence>
<comment type="catalytic activity">
    <reaction evidence="4">
        <text>2-C-methyl-D-erythritol 4-phosphate + CTP + H(+) = 4-CDP-2-C-methyl-D-erythritol + diphosphate</text>
        <dbReference type="Rhea" id="RHEA:13429"/>
        <dbReference type="ChEBI" id="CHEBI:15378"/>
        <dbReference type="ChEBI" id="CHEBI:33019"/>
        <dbReference type="ChEBI" id="CHEBI:37563"/>
        <dbReference type="ChEBI" id="CHEBI:57823"/>
        <dbReference type="ChEBI" id="CHEBI:58262"/>
        <dbReference type="EC" id="2.7.7.60"/>
    </reaction>
</comment>
<accession>A0A926DK11</accession>
<dbReference type="InterPro" id="IPR001228">
    <property type="entry name" value="IspD"/>
</dbReference>
<evidence type="ECO:0000313" key="5">
    <source>
        <dbReference type="EMBL" id="MBC8539671.1"/>
    </source>
</evidence>
<comment type="function">
    <text evidence="4">Catalyzes the formation of 4-diphosphocytidyl-2-C-methyl-D-erythritol from CTP and 2-C-methyl-D-erythritol 4-phosphate (MEP).</text>
</comment>
<proteinExistence type="inferred from homology"/>
<dbReference type="Proteomes" id="UP000611762">
    <property type="component" value="Unassembled WGS sequence"/>
</dbReference>
<keyword evidence="3 4" id="KW-0414">Isoprene biosynthesis</keyword>
<dbReference type="CDD" id="cd02516">
    <property type="entry name" value="CDP-ME_synthetase"/>
    <property type="match status" value="1"/>
</dbReference>
<dbReference type="EC" id="2.7.7.60" evidence="4"/>
<feature type="site" description="Transition state stabilizer" evidence="4">
    <location>
        <position position="24"/>
    </location>
</feature>
<dbReference type="GO" id="GO:0019288">
    <property type="term" value="P:isopentenyl diphosphate biosynthetic process, methylerythritol 4-phosphate pathway"/>
    <property type="evidence" value="ECO:0007669"/>
    <property type="project" value="UniProtKB-UniRule"/>
</dbReference>
<keyword evidence="1 4" id="KW-0808">Transferase</keyword>
<keyword evidence="6" id="KW-1185">Reference proteome</keyword>
<reference evidence="5" key="1">
    <citation type="submission" date="2020-08" db="EMBL/GenBank/DDBJ databases">
        <title>Genome public.</title>
        <authorList>
            <person name="Liu C."/>
            <person name="Sun Q."/>
        </authorList>
    </citation>
    <scope>NUCLEOTIDE SEQUENCE</scope>
    <source>
        <strain evidence="5">H8</strain>
    </source>
</reference>
<dbReference type="Gene3D" id="3.90.550.10">
    <property type="entry name" value="Spore Coat Polysaccharide Biosynthesis Protein SpsA, Chain A"/>
    <property type="match status" value="1"/>
</dbReference>
<evidence type="ECO:0000256" key="1">
    <source>
        <dbReference type="ARBA" id="ARBA00022679"/>
    </source>
</evidence>
<dbReference type="RefSeq" id="WP_249310885.1">
    <property type="nucleotide sequence ID" value="NZ_JACRSU010000001.1"/>
</dbReference>
<feature type="site" description="Positions MEP for the nucleophilic attack" evidence="4">
    <location>
        <position position="219"/>
    </location>
</feature>
<feature type="site" description="Positions MEP for the nucleophilic attack" evidence="4">
    <location>
        <position position="163"/>
    </location>
</feature>
<keyword evidence="2 4" id="KW-0548">Nucleotidyltransferase</keyword>
<dbReference type="GO" id="GO:0050518">
    <property type="term" value="F:2-C-methyl-D-erythritol 4-phosphate cytidylyltransferase activity"/>
    <property type="evidence" value="ECO:0007669"/>
    <property type="project" value="UniProtKB-UniRule"/>
</dbReference>
<dbReference type="PANTHER" id="PTHR32125">
    <property type="entry name" value="2-C-METHYL-D-ERYTHRITOL 4-PHOSPHATE CYTIDYLYLTRANSFERASE, CHLOROPLASTIC"/>
    <property type="match status" value="1"/>
</dbReference>
<dbReference type="NCBIfam" id="TIGR00453">
    <property type="entry name" value="ispD"/>
    <property type="match status" value="1"/>
</dbReference>
<dbReference type="Pfam" id="PF01128">
    <property type="entry name" value="IspD"/>
    <property type="match status" value="1"/>
</dbReference>
<feature type="site" description="Transition state stabilizer" evidence="4">
    <location>
        <position position="31"/>
    </location>
</feature>
<dbReference type="SUPFAM" id="SSF53448">
    <property type="entry name" value="Nucleotide-diphospho-sugar transferases"/>
    <property type="match status" value="1"/>
</dbReference>
<comment type="pathway">
    <text evidence="4">Isoprenoid biosynthesis; isopentenyl diphosphate biosynthesis via DXP pathway; isopentenyl diphosphate from 1-deoxy-D-xylulose 5-phosphate: step 2/6.</text>
</comment>
<dbReference type="InterPro" id="IPR034683">
    <property type="entry name" value="IspD/TarI"/>
</dbReference>
<dbReference type="HAMAP" id="MF_00108">
    <property type="entry name" value="IspD"/>
    <property type="match status" value="1"/>
</dbReference>
<evidence type="ECO:0000256" key="2">
    <source>
        <dbReference type="ARBA" id="ARBA00022695"/>
    </source>
</evidence>
<evidence type="ECO:0000256" key="3">
    <source>
        <dbReference type="ARBA" id="ARBA00023229"/>
    </source>
</evidence>
<dbReference type="FunFam" id="3.90.550.10:FF:000003">
    <property type="entry name" value="2-C-methyl-D-erythritol 4-phosphate cytidylyltransferase"/>
    <property type="match status" value="1"/>
</dbReference>
<name>A0A926DK11_9FIRM</name>
<dbReference type="AlphaFoldDB" id="A0A926DK11"/>
<gene>
    <name evidence="4 5" type="primary">ispD</name>
    <name evidence="5" type="ORF">H8698_01620</name>
</gene>
<organism evidence="5 6">
    <name type="scientific">Congzhengia minquanensis</name>
    <dbReference type="NCBI Taxonomy" id="2763657"/>
    <lineage>
        <taxon>Bacteria</taxon>
        <taxon>Bacillati</taxon>
        <taxon>Bacillota</taxon>
        <taxon>Clostridia</taxon>
        <taxon>Eubacteriales</taxon>
        <taxon>Oscillospiraceae</taxon>
        <taxon>Congzhengia</taxon>
    </lineage>
</organism>
<dbReference type="EMBL" id="JACRSU010000001">
    <property type="protein sequence ID" value="MBC8539671.1"/>
    <property type="molecule type" value="Genomic_DNA"/>
</dbReference>
<protein>
    <recommendedName>
        <fullName evidence="4">2-C-methyl-D-erythritol 4-phosphate cytidylyltransferase</fullName>
        <ecNumber evidence="4">2.7.7.60</ecNumber>
    </recommendedName>
    <alternativeName>
        <fullName evidence="4">4-diphosphocytidyl-2C-methyl-D-erythritol synthase</fullName>
    </alternativeName>
    <alternativeName>
        <fullName evidence="4">MEP cytidylyltransferase</fullName>
        <shortName evidence="4">MCT</shortName>
    </alternativeName>
</protein>
<dbReference type="InterPro" id="IPR050088">
    <property type="entry name" value="IspD/TarI_cytidylyltransf_bact"/>
</dbReference>
<comment type="caution">
    <text evidence="5">The sequence shown here is derived from an EMBL/GenBank/DDBJ whole genome shotgun (WGS) entry which is preliminary data.</text>
</comment>
<evidence type="ECO:0000256" key="4">
    <source>
        <dbReference type="HAMAP-Rule" id="MF_00108"/>
    </source>
</evidence>
<sequence length="238" mass="25693">MKKKKQKRDYFVSCIVAAAGESRRMGENVNKLFLEIGGAPVIAHTLLALQNSGFIDEIIVAAKEEDMLDISDIAADFEIDKLKAIVKGGAVRAESVKAAIAELSEDCDLIAVHDGARPLVDEETIAEAVSAGFAFGAAACGVRPKATIKREDENGFIAETVDRSELFEIQTPQVFSKALFLNAYDAEKDALRAVTDDCALVEKLGTKIKITPGSYRNIKITTVEDIAVAEGLLSSEEW</sequence>
<dbReference type="PANTHER" id="PTHR32125:SF4">
    <property type="entry name" value="2-C-METHYL-D-ERYTHRITOL 4-PHOSPHATE CYTIDYLYLTRANSFERASE, CHLOROPLASTIC"/>
    <property type="match status" value="1"/>
</dbReference>
<dbReference type="InterPro" id="IPR029044">
    <property type="entry name" value="Nucleotide-diphossugar_trans"/>
</dbReference>